<dbReference type="AlphaFoldDB" id="A0AA49JVX1"/>
<dbReference type="PROSITE" id="PS00216">
    <property type="entry name" value="SUGAR_TRANSPORT_1"/>
    <property type="match status" value="1"/>
</dbReference>
<dbReference type="Pfam" id="PF07690">
    <property type="entry name" value="MFS_1"/>
    <property type="match status" value="1"/>
</dbReference>
<proteinExistence type="predicted"/>
<reference evidence="7" key="1">
    <citation type="submission" date="2023-07" db="EMBL/GenBank/DDBJ databases">
        <authorList>
            <person name="Haufschild T."/>
            <person name="Kallscheuer N."/>
            <person name="Hammer J."/>
            <person name="Kohn T."/>
            <person name="Kabuu M."/>
            <person name="Jogler M."/>
            <person name="Wohfarth N."/>
            <person name="Heuer A."/>
            <person name="Rohde M."/>
            <person name="van Teeseling M.C.F."/>
            <person name="Jogler C."/>
        </authorList>
    </citation>
    <scope>NUCLEOTIDE SEQUENCE</scope>
    <source>
        <strain evidence="7">Strain 138</strain>
    </source>
</reference>
<evidence type="ECO:0000256" key="3">
    <source>
        <dbReference type="ARBA" id="ARBA00022989"/>
    </source>
</evidence>
<keyword evidence="3 5" id="KW-1133">Transmembrane helix</keyword>
<name>A0AA49JVX1_9BACT</name>
<evidence type="ECO:0000256" key="1">
    <source>
        <dbReference type="ARBA" id="ARBA00004141"/>
    </source>
</evidence>
<dbReference type="EMBL" id="CP130612">
    <property type="protein sequence ID" value="WKW12991.1"/>
    <property type="molecule type" value="Genomic_DNA"/>
</dbReference>
<dbReference type="PANTHER" id="PTHR23518:SF2">
    <property type="entry name" value="MAJOR FACILITATOR SUPERFAMILY TRANSPORTER"/>
    <property type="match status" value="1"/>
</dbReference>
<dbReference type="GO" id="GO:0022857">
    <property type="term" value="F:transmembrane transporter activity"/>
    <property type="evidence" value="ECO:0007669"/>
    <property type="project" value="InterPro"/>
</dbReference>
<dbReference type="InterPro" id="IPR020846">
    <property type="entry name" value="MFS_dom"/>
</dbReference>
<protein>
    <submittedName>
        <fullName evidence="7">MFS transporter</fullName>
    </submittedName>
</protein>
<dbReference type="InterPro" id="IPR036259">
    <property type="entry name" value="MFS_trans_sf"/>
</dbReference>
<feature type="transmembrane region" description="Helical" evidence="5">
    <location>
        <begin position="295"/>
        <end position="313"/>
    </location>
</feature>
<organism evidence="7">
    <name type="scientific">Pseudogemmatithrix spongiicola</name>
    <dbReference type="NCBI Taxonomy" id="3062599"/>
    <lineage>
        <taxon>Bacteria</taxon>
        <taxon>Pseudomonadati</taxon>
        <taxon>Gemmatimonadota</taxon>
        <taxon>Gemmatimonadia</taxon>
        <taxon>Gemmatimonadales</taxon>
        <taxon>Gemmatimonadaceae</taxon>
        <taxon>Pseudogemmatithrix</taxon>
    </lineage>
</organism>
<keyword evidence="2 5" id="KW-0812">Transmembrane</keyword>
<feature type="transmembrane region" description="Helical" evidence="5">
    <location>
        <begin position="168"/>
        <end position="187"/>
    </location>
</feature>
<evidence type="ECO:0000256" key="4">
    <source>
        <dbReference type="ARBA" id="ARBA00023136"/>
    </source>
</evidence>
<dbReference type="Gene3D" id="1.20.1250.20">
    <property type="entry name" value="MFS general substrate transporter like domains"/>
    <property type="match status" value="2"/>
</dbReference>
<evidence type="ECO:0000256" key="5">
    <source>
        <dbReference type="SAM" id="Phobius"/>
    </source>
</evidence>
<accession>A0AA49JVX1</accession>
<dbReference type="PANTHER" id="PTHR23518">
    <property type="entry name" value="C-METHYLTRANSFERASE"/>
    <property type="match status" value="1"/>
</dbReference>
<feature type="transmembrane region" description="Helical" evidence="5">
    <location>
        <begin position="230"/>
        <end position="252"/>
    </location>
</feature>
<sequence>MADVKLPRNVKILAAVSFLTDVASELVYPLLPVFLTTTLGVSAAGLGVIEGFAESVSSLLRLPAGWWSDRTRRRKPLVVIGYTIAALSRPLIGFAQGAGQVLAIRMSDRFGKGIRTAPRDALIADSVAVGQRGYAYGVHRGSDNLGAVFGPLIAWAALTYQWADLRTLFFWTAVPGLLSVLFLVLFVREAPRSLTTPRVVAAASVKQGTDVNGPPVPALHRESDEPLGAAFWKMLAVIFLFTLSLSTDAFLLLRASQLGVPQAMIPILWAALHVVKSSSSFVGGALSDRFGRRPLILSGWGIYAFVYLGFAVASVQWHAWALFVVYGLYFGLSEGTEKALVADLAPPARRGAAFGWFNAAVGIAALPASIIFGIVWDAYGAESAFVMAAGIAALSSLLFAVVVPRQRA</sequence>
<feature type="transmembrane region" description="Helical" evidence="5">
    <location>
        <begin position="385"/>
        <end position="403"/>
    </location>
</feature>
<comment type="subcellular location">
    <subcellularLocation>
        <location evidence="1">Membrane</location>
        <topology evidence="1">Multi-pass membrane protein</topology>
    </subcellularLocation>
</comment>
<keyword evidence="4 5" id="KW-0472">Membrane</keyword>
<gene>
    <name evidence="7" type="ORF">Strain138_002305</name>
</gene>
<feature type="domain" description="Major facilitator superfamily (MFS) profile" evidence="6">
    <location>
        <begin position="9"/>
        <end position="407"/>
    </location>
</feature>
<dbReference type="PROSITE" id="PS50850">
    <property type="entry name" value="MFS"/>
    <property type="match status" value="1"/>
</dbReference>
<dbReference type="InterPro" id="IPR011701">
    <property type="entry name" value="MFS"/>
</dbReference>
<evidence type="ECO:0000259" key="6">
    <source>
        <dbReference type="PROSITE" id="PS50850"/>
    </source>
</evidence>
<feature type="transmembrane region" description="Helical" evidence="5">
    <location>
        <begin position="319"/>
        <end position="341"/>
    </location>
</feature>
<dbReference type="InterPro" id="IPR005829">
    <property type="entry name" value="Sugar_transporter_CS"/>
</dbReference>
<evidence type="ECO:0000313" key="7">
    <source>
        <dbReference type="EMBL" id="WKW12991.1"/>
    </source>
</evidence>
<dbReference type="SUPFAM" id="SSF103473">
    <property type="entry name" value="MFS general substrate transporter"/>
    <property type="match status" value="1"/>
</dbReference>
<evidence type="ECO:0000256" key="2">
    <source>
        <dbReference type="ARBA" id="ARBA00022692"/>
    </source>
</evidence>
<dbReference type="CDD" id="cd17370">
    <property type="entry name" value="MFS_MJ1317_like"/>
    <property type="match status" value="1"/>
</dbReference>
<feature type="transmembrane region" description="Helical" evidence="5">
    <location>
        <begin position="353"/>
        <end position="379"/>
    </location>
</feature>
<dbReference type="GO" id="GO:0016020">
    <property type="term" value="C:membrane"/>
    <property type="evidence" value="ECO:0007669"/>
    <property type="project" value="UniProtKB-SubCell"/>
</dbReference>